<organism evidence="2 3">
    <name type="scientific">Stenotrophomonas hibiscicola</name>
    <dbReference type="NCBI Taxonomy" id="86189"/>
    <lineage>
        <taxon>Bacteria</taxon>
        <taxon>Pseudomonadati</taxon>
        <taxon>Pseudomonadota</taxon>
        <taxon>Gammaproteobacteria</taxon>
        <taxon>Lysobacterales</taxon>
        <taxon>Lysobacteraceae</taxon>
        <taxon>Stenotrophomonas</taxon>
        <taxon>Stenotrophomonas maltophilia group</taxon>
    </lineage>
</organism>
<sequence length="106" mass="10534">MAAVVLGVMFSMSSVAAALGGGAAATASGAIGRLASLGAGAGRMLTTGHSKRPLTSNNNVIGKAVGSTTIGAGRAANYVLKKGLEMARKKIPSAEHRHGKLTFATR</sequence>
<reference evidence="2 3" key="1">
    <citation type="submission" date="2024-04" db="EMBL/GenBank/DDBJ databases">
        <title>WGS of bacteria from Torrens River.</title>
        <authorList>
            <person name="Wyrsch E.R."/>
            <person name="Drigo B."/>
        </authorList>
    </citation>
    <scope>NUCLEOTIDE SEQUENCE [LARGE SCALE GENOMIC DNA]</scope>
    <source>
        <strain evidence="2 3">TWI153</strain>
    </source>
</reference>
<comment type="caution">
    <text evidence="2">The sequence shown here is derived from an EMBL/GenBank/DDBJ whole genome shotgun (WGS) entry which is preliminary data.</text>
</comment>
<gene>
    <name evidence="2" type="ORF">ABE587_07295</name>
</gene>
<evidence type="ECO:0000313" key="3">
    <source>
        <dbReference type="Proteomes" id="UP001400166"/>
    </source>
</evidence>
<protein>
    <submittedName>
        <fullName evidence="2">Uncharacterized protein</fullName>
    </submittedName>
</protein>
<dbReference type="RefSeq" id="WP_346469554.1">
    <property type="nucleotide sequence ID" value="NZ_JBDJOF010000010.1"/>
</dbReference>
<dbReference type="Proteomes" id="UP001400166">
    <property type="component" value="Unassembled WGS sequence"/>
</dbReference>
<feature type="chain" id="PRO_5045453112" evidence="1">
    <location>
        <begin position="18"/>
        <end position="106"/>
    </location>
</feature>
<keyword evidence="3" id="KW-1185">Reference proteome</keyword>
<evidence type="ECO:0000313" key="2">
    <source>
        <dbReference type="EMBL" id="MEN5389628.1"/>
    </source>
</evidence>
<feature type="signal peptide" evidence="1">
    <location>
        <begin position="1"/>
        <end position="17"/>
    </location>
</feature>
<accession>A0ABV0C5W2</accession>
<evidence type="ECO:0000256" key="1">
    <source>
        <dbReference type="SAM" id="SignalP"/>
    </source>
</evidence>
<keyword evidence="1" id="KW-0732">Signal</keyword>
<proteinExistence type="predicted"/>
<name>A0ABV0C5W2_9GAMM</name>
<dbReference type="EMBL" id="JBDJOF010000010">
    <property type="protein sequence ID" value="MEN5389628.1"/>
    <property type="molecule type" value="Genomic_DNA"/>
</dbReference>